<dbReference type="eggNOG" id="COG2020">
    <property type="taxonomic scope" value="Bacteria"/>
</dbReference>
<dbReference type="InterPro" id="IPR007318">
    <property type="entry name" value="Phopholipid_MeTrfase"/>
</dbReference>
<dbReference type="Gene3D" id="1.20.120.1630">
    <property type="match status" value="1"/>
</dbReference>
<comment type="subcellular location">
    <subcellularLocation>
        <location evidence="1">Endomembrane system</location>
        <topology evidence="1">Multi-pass membrane protein</topology>
    </subcellularLocation>
</comment>
<dbReference type="PANTHER" id="PTHR43847:SF1">
    <property type="entry name" value="BLL3993 PROTEIN"/>
    <property type="match status" value="1"/>
</dbReference>
<evidence type="ECO:0000256" key="3">
    <source>
        <dbReference type="ARBA" id="ARBA00022989"/>
    </source>
</evidence>
<evidence type="ECO:0000313" key="6">
    <source>
        <dbReference type="EMBL" id="ACV58213.1"/>
    </source>
</evidence>
<keyword evidence="6" id="KW-0808">Transferase</keyword>
<reference evidence="7" key="1">
    <citation type="submission" date="2009-09" db="EMBL/GenBank/DDBJ databases">
        <title>The complete chromosome of Alicyclobacillus acidocaldarius subsp. acidocaldarius DSM 446.</title>
        <authorList>
            <consortium name="US DOE Joint Genome Institute (JGI-PGF)"/>
            <person name="Lucas S."/>
            <person name="Copeland A."/>
            <person name="Lapidus A."/>
            <person name="Glavina del Rio T."/>
            <person name="Dalin E."/>
            <person name="Tice H."/>
            <person name="Bruce D."/>
            <person name="Goodwin L."/>
            <person name="Pitluck S."/>
            <person name="Kyrpides N."/>
            <person name="Mavromatis K."/>
            <person name="Ivanova N."/>
            <person name="Ovchinnikova G."/>
            <person name="Chertkov O."/>
            <person name="Sims D."/>
            <person name="Brettin T."/>
            <person name="Detter J.C."/>
            <person name="Han C."/>
            <person name="Larimer F."/>
            <person name="Land M."/>
            <person name="Hauser L."/>
            <person name="Markowitz V."/>
            <person name="Cheng J.-F."/>
            <person name="Hugenholtz P."/>
            <person name="Woyke T."/>
            <person name="Wu D."/>
            <person name="Pukall R."/>
            <person name="Klenk H.-P."/>
            <person name="Eisen J.A."/>
        </authorList>
    </citation>
    <scope>NUCLEOTIDE SEQUENCE [LARGE SCALE GENOMIC DNA]</scope>
    <source>
        <strain evidence="7">ATCC 27009 / DSM 446 / BCRC 14685 / JCM 5260 / KCTC 1825 / NBRC 15652 / NCIMB 11725 / NRRL B-14509 / 104-IA</strain>
    </source>
</reference>
<feature type="transmembrane region" description="Helical" evidence="5">
    <location>
        <begin position="138"/>
        <end position="167"/>
    </location>
</feature>
<evidence type="ECO:0000313" key="7">
    <source>
        <dbReference type="Proteomes" id="UP000001917"/>
    </source>
</evidence>
<keyword evidence="2 5" id="KW-0812">Transmembrane</keyword>
<dbReference type="GO" id="GO:0032259">
    <property type="term" value="P:methylation"/>
    <property type="evidence" value="ECO:0007669"/>
    <property type="project" value="UniProtKB-KW"/>
</dbReference>
<keyword evidence="6" id="KW-0489">Methyltransferase</keyword>
<feature type="transmembrane region" description="Helical" evidence="5">
    <location>
        <begin position="60"/>
        <end position="79"/>
    </location>
</feature>
<dbReference type="HOGENOM" id="CLU_1307975_0_0_9"/>
<gene>
    <name evidence="6" type="ordered locus">Aaci_1182</name>
</gene>
<dbReference type="Proteomes" id="UP000001917">
    <property type="component" value="Chromosome"/>
</dbReference>
<reference evidence="6 7" key="2">
    <citation type="journal article" date="2010" name="Stand. Genomic Sci.">
        <title>Complete genome sequence of Alicyclobacillus acidocaldarius type strain (104-IA).</title>
        <authorList>
            <person name="Mavromatis K."/>
            <person name="Sikorski J."/>
            <person name="Lapidus A."/>
            <person name="Glavina Del Rio T."/>
            <person name="Copeland A."/>
            <person name="Tice H."/>
            <person name="Cheng J.F."/>
            <person name="Lucas S."/>
            <person name="Chen F."/>
            <person name="Nolan M."/>
            <person name="Bruce D."/>
            <person name="Goodwin L."/>
            <person name="Pitluck S."/>
            <person name="Ivanova N."/>
            <person name="Ovchinnikova G."/>
            <person name="Pati A."/>
            <person name="Chen A."/>
            <person name="Palaniappan K."/>
            <person name="Land M."/>
            <person name="Hauser L."/>
            <person name="Chang Y.J."/>
            <person name="Jeffries C.D."/>
            <person name="Chain P."/>
            <person name="Meincke L."/>
            <person name="Sims D."/>
            <person name="Chertkov O."/>
            <person name="Han C."/>
            <person name="Brettin T."/>
            <person name="Detter J.C."/>
            <person name="Wahrenburg C."/>
            <person name="Rohde M."/>
            <person name="Pukall R."/>
            <person name="Goker M."/>
            <person name="Bristow J."/>
            <person name="Eisen J.A."/>
            <person name="Markowitz V."/>
            <person name="Hugenholtz P."/>
            <person name="Klenk H.P."/>
            <person name="Kyrpides N.C."/>
        </authorList>
    </citation>
    <scope>NUCLEOTIDE SEQUENCE [LARGE SCALE GENOMIC DNA]</scope>
    <source>
        <strain evidence="7">ATCC 27009 / DSM 446 / BCRC 14685 / JCM 5260 / KCTC 1825 / NBRC 15652 / NCIMB 11725 / NRRL B-14509 / 104-IA</strain>
    </source>
</reference>
<keyword evidence="7" id="KW-1185">Reference proteome</keyword>
<keyword evidence="3 5" id="KW-1133">Transmembrane helix</keyword>
<dbReference type="STRING" id="521098.Aaci_1182"/>
<dbReference type="EMBL" id="CP001727">
    <property type="protein sequence ID" value="ACV58213.1"/>
    <property type="molecule type" value="Genomic_DNA"/>
</dbReference>
<protein>
    <submittedName>
        <fullName evidence="6">Isoprenylcysteine carboxyl methyltransferase</fullName>
    </submittedName>
</protein>
<evidence type="ECO:0000256" key="4">
    <source>
        <dbReference type="ARBA" id="ARBA00023136"/>
    </source>
</evidence>
<dbReference type="InterPro" id="IPR052527">
    <property type="entry name" value="Metal_cation-efflux_comp"/>
</dbReference>
<keyword evidence="4 5" id="KW-0472">Membrane</keyword>
<accession>C8WVU1</accession>
<evidence type="ECO:0000256" key="1">
    <source>
        <dbReference type="ARBA" id="ARBA00004127"/>
    </source>
</evidence>
<dbReference type="GO" id="GO:0012505">
    <property type="term" value="C:endomembrane system"/>
    <property type="evidence" value="ECO:0007669"/>
    <property type="project" value="UniProtKB-SubCell"/>
</dbReference>
<dbReference type="GO" id="GO:0008168">
    <property type="term" value="F:methyltransferase activity"/>
    <property type="evidence" value="ECO:0007669"/>
    <property type="project" value="UniProtKB-KW"/>
</dbReference>
<dbReference type="RefSeq" id="WP_012810555.1">
    <property type="nucleotide sequence ID" value="NC_013205.1"/>
</dbReference>
<dbReference type="PANTHER" id="PTHR43847">
    <property type="entry name" value="BLL3993 PROTEIN"/>
    <property type="match status" value="1"/>
</dbReference>
<dbReference type="Pfam" id="PF04191">
    <property type="entry name" value="PEMT"/>
    <property type="match status" value="1"/>
</dbReference>
<sequence length="210" mass="23938">MTPLVRFGVQGTAIAVLLWNVARMMWTPIFWPFAAVLLMEAVWLGFSLRKTPRRVDTTGSAVLASSGIAVYPVLIAWIVPGPYIEPTWRFAVSYGVQLAALVLELWALLSLRDTLTQLPEAHGVIQTGPYRYVRHPLYVAYIVAFFGSCIGVWRVSLWILFAVFVILEWLRARAEERVLSKTFSAYRSYQTQTGMFVPRWRTLREVLRGV</sequence>
<dbReference type="AlphaFoldDB" id="C8WVU1"/>
<organism evidence="6 7">
    <name type="scientific">Alicyclobacillus acidocaldarius subsp. acidocaldarius (strain ATCC 27009 / DSM 446 / BCRC 14685 / JCM 5260 / KCTC 1825 / NBRC 15652 / NCIMB 11725 / NRRL B-14509 / 104-IA)</name>
    <name type="common">Bacillus acidocaldarius</name>
    <dbReference type="NCBI Taxonomy" id="521098"/>
    <lineage>
        <taxon>Bacteria</taxon>
        <taxon>Bacillati</taxon>
        <taxon>Bacillota</taxon>
        <taxon>Bacilli</taxon>
        <taxon>Bacillales</taxon>
        <taxon>Alicyclobacillaceae</taxon>
        <taxon>Alicyclobacillus</taxon>
    </lineage>
</organism>
<evidence type="ECO:0000256" key="2">
    <source>
        <dbReference type="ARBA" id="ARBA00022692"/>
    </source>
</evidence>
<name>C8WVU1_ALIAD</name>
<dbReference type="KEGG" id="aac:Aaci_1182"/>
<evidence type="ECO:0000256" key="5">
    <source>
        <dbReference type="SAM" id="Phobius"/>
    </source>
</evidence>
<feature type="transmembrane region" description="Helical" evidence="5">
    <location>
        <begin position="29"/>
        <end position="48"/>
    </location>
</feature>
<proteinExistence type="predicted"/>